<keyword evidence="7" id="KW-0732">Signal</keyword>
<dbReference type="SUPFAM" id="SSF49452">
    <property type="entry name" value="Starch-binding domain-like"/>
    <property type="match status" value="1"/>
</dbReference>
<dbReference type="Proteomes" id="UP001157186">
    <property type="component" value="Unassembled WGS sequence"/>
</dbReference>
<dbReference type="InterPro" id="IPR010917">
    <property type="entry name" value="TonB_rcpt_CS"/>
</dbReference>
<proteinExistence type="predicted"/>
<evidence type="ECO:0000256" key="5">
    <source>
        <dbReference type="ARBA" id="ARBA00023136"/>
    </source>
</evidence>
<dbReference type="SUPFAM" id="SSF56935">
    <property type="entry name" value="Porins"/>
    <property type="match status" value="1"/>
</dbReference>
<comment type="subcellular location">
    <subcellularLocation>
        <location evidence="1">Cell outer membrane</location>
        <topology evidence="1">Multi-pass membrane protein</topology>
    </subcellularLocation>
</comment>
<evidence type="ECO:0000256" key="4">
    <source>
        <dbReference type="ARBA" id="ARBA00022692"/>
    </source>
</evidence>
<dbReference type="InterPro" id="IPR039426">
    <property type="entry name" value="TonB-dep_rcpt-like"/>
</dbReference>
<evidence type="ECO:0000256" key="3">
    <source>
        <dbReference type="ARBA" id="ARBA00022452"/>
    </source>
</evidence>
<keyword evidence="5" id="KW-0472">Membrane</keyword>
<dbReference type="Gene3D" id="2.170.130.10">
    <property type="entry name" value="TonB-dependent receptor, plug domain"/>
    <property type="match status" value="1"/>
</dbReference>
<dbReference type="InterPro" id="IPR013784">
    <property type="entry name" value="Carb-bd-like_fold"/>
</dbReference>
<accession>A0ABQ6GQ27</accession>
<keyword evidence="3" id="KW-1134">Transmembrane beta strand</keyword>
<evidence type="ECO:0000256" key="1">
    <source>
        <dbReference type="ARBA" id="ARBA00004571"/>
    </source>
</evidence>
<evidence type="ECO:0000313" key="9">
    <source>
        <dbReference type="Proteomes" id="UP001157186"/>
    </source>
</evidence>
<feature type="signal peptide" evidence="7">
    <location>
        <begin position="1"/>
        <end position="32"/>
    </location>
</feature>
<dbReference type="InterPro" id="IPR037066">
    <property type="entry name" value="Plug_dom_sf"/>
</dbReference>
<evidence type="ECO:0000256" key="2">
    <source>
        <dbReference type="ARBA" id="ARBA00022448"/>
    </source>
</evidence>
<evidence type="ECO:0000313" key="8">
    <source>
        <dbReference type="EMBL" id="GLX77497.1"/>
    </source>
</evidence>
<keyword evidence="4" id="KW-0812">Transmembrane</keyword>
<dbReference type="EMBL" id="BSST01000001">
    <property type="protein sequence ID" value="GLX77497.1"/>
    <property type="molecule type" value="Genomic_DNA"/>
</dbReference>
<feature type="chain" id="PRO_5045044181" evidence="7">
    <location>
        <begin position="33"/>
        <end position="1019"/>
    </location>
</feature>
<evidence type="ECO:0000256" key="6">
    <source>
        <dbReference type="ARBA" id="ARBA00023237"/>
    </source>
</evidence>
<dbReference type="Pfam" id="PF13620">
    <property type="entry name" value="CarboxypepD_reg"/>
    <property type="match status" value="1"/>
</dbReference>
<dbReference type="RefSeq" id="WP_284243357.1">
    <property type="nucleotide sequence ID" value="NZ_BSST01000001.1"/>
</dbReference>
<dbReference type="PANTHER" id="PTHR30069:SF46">
    <property type="entry name" value="OAR PROTEIN"/>
    <property type="match status" value="1"/>
</dbReference>
<evidence type="ECO:0000256" key="7">
    <source>
        <dbReference type="SAM" id="SignalP"/>
    </source>
</evidence>
<comment type="caution">
    <text evidence="8">The sequence shown here is derived from an EMBL/GenBank/DDBJ whole genome shotgun (WGS) entry which is preliminary data.</text>
</comment>
<gene>
    <name evidence="8" type="primary">oar_1</name>
    <name evidence="8" type="ORF">tinsulaeT_08370</name>
</gene>
<name>A0ABQ6GQ27_9GAMM</name>
<reference evidence="8 9" key="1">
    <citation type="submission" date="2023-03" db="EMBL/GenBank/DDBJ databases">
        <title>Draft genome sequence of Thalassotalea insulae KCTC 62186T.</title>
        <authorList>
            <person name="Sawabe T."/>
        </authorList>
    </citation>
    <scope>NUCLEOTIDE SEQUENCE [LARGE SCALE GENOMIC DNA]</scope>
    <source>
        <strain evidence="8 9">KCTC 62186</strain>
    </source>
</reference>
<keyword evidence="9" id="KW-1185">Reference proteome</keyword>
<dbReference type="PANTHER" id="PTHR30069">
    <property type="entry name" value="TONB-DEPENDENT OUTER MEMBRANE RECEPTOR"/>
    <property type="match status" value="1"/>
</dbReference>
<keyword evidence="6" id="KW-0998">Cell outer membrane</keyword>
<protein>
    <submittedName>
        <fullName evidence="8">Oar protein</fullName>
    </submittedName>
</protein>
<sequence>MKSSNTSYLKVFKRSLTAAAISTVIGMSSAYAEDIKGNVVVTDGTITGVTVKAVNKATNTTRTVDVNADGSYRLAKLPTGSYEVTVSKGDTVLAKETIRVSLGNNTNADFSVESSVEVISVTGSRVSMVDVSSMDSGLTIGEGDIDRMPVARNLTSVALLAPGVVLGDNKFAGAGVGFASFGGSSVSENSCYINGLEVTNTRQGLGCGSVPFEFYNEFQVKTGGYSAKFGRATGGIINSNTKSGTNDWEFAATATFNPDSLREEGSVSRANGGTGRIFRDTRSDVNGSSEFTLSAAGPIIEDTLFIYALVNPRDTERSYTQFVGNSNETTGVTEFRERESSGSDNLFWGGKIDWDISEDHRLSYFAYSDENTAEEKIYRFDGQTGKVGKDLIDTEIRDRGGKAWSISYTGYITDDLNVSAMTGEIRTEYTTNIANQDCPQVVDERSTSNPALPCGSGGRIGQNFDKNNQTRIDIEYQLGDHTISAGYDYQKRKSTNKIDRMAGDHSWTYNTLEANADLTGDGINYANNTGAAHDYVSDRIFIGGGSFYSDLKAYYIEDNWQITDNLLLSIGGRIDEFDAYAVGGGLLTSFKTDIAPRLGFSWDVNGDGESKLYGTFGHYYLPMANNTIYRVGSGISDTTAYYTFDGIDPATGNPLNISPITGDITSSTAVSSIAVAPDREVFQAKEADPFSKQELILGYDQAINDNLSISIRGTYRTILTALDDYCGKWAYPHCVMLNPGEASSWYKDGLYWDGSAWGDAGGNTSDGHADPGSLRKHTKAEIGLPEAKNDYLAWQLGAKYNQDNFRFDFTYTWSRSTGNFEGAVKSDIGQADAGLTQDFDFAALMDGADGYQANDRRHVFKFFGSYDYNDDLTFGINATLSSGRPLSIYGQGHPSDDPNLFGGWGDFFYTYHGCDLTTDENGDDVCLNENKNYTKHPRGTAGRTSWTFNVDLSASYMFEVSGIDMRASVDVFNILNSQQATSLNEHYEAGSEGSVNQWYGAAYSWQTPRYVRFGLEARF</sequence>
<dbReference type="Gene3D" id="2.60.40.1120">
    <property type="entry name" value="Carboxypeptidase-like, regulatory domain"/>
    <property type="match status" value="1"/>
</dbReference>
<keyword evidence="2" id="KW-0813">Transport</keyword>
<dbReference type="InterPro" id="IPR036942">
    <property type="entry name" value="Beta-barrel_TonB_sf"/>
</dbReference>
<dbReference type="PROSITE" id="PS01156">
    <property type="entry name" value="TONB_DEPENDENT_REC_2"/>
    <property type="match status" value="1"/>
</dbReference>
<organism evidence="8 9">
    <name type="scientific">Thalassotalea insulae</name>
    <dbReference type="NCBI Taxonomy" id="2056778"/>
    <lineage>
        <taxon>Bacteria</taxon>
        <taxon>Pseudomonadati</taxon>
        <taxon>Pseudomonadota</taxon>
        <taxon>Gammaproteobacteria</taxon>
        <taxon>Alteromonadales</taxon>
        <taxon>Colwelliaceae</taxon>
        <taxon>Thalassotalea</taxon>
    </lineage>
</organism>
<dbReference type="Gene3D" id="2.40.170.20">
    <property type="entry name" value="TonB-dependent receptor, beta-barrel domain"/>
    <property type="match status" value="2"/>
</dbReference>